<dbReference type="InterPro" id="IPR017956">
    <property type="entry name" value="AT_hook_DNA-bd_motif"/>
</dbReference>
<feature type="region of interest" description="Disordered" evidence="6">
    <location>
        <begin position="1"/>
        <end position="44"/>
    </location>
</feature>
<dbReference type="Pfam" id="PF02178">
    <property type="entry name" value="AT_hook"/>
    <property type="match status" value="2"/>
</dbReference>
<evidence type="ECO:0000256" key="2">
    <source>
        <dbReference type="ARBA" id="ARBA00023015"/>
    </source>
</evidence>
<dbReference type="SMART" id="SM00384">
    <property type="entry name" value="AT_hook"/>
    <property type="match status" value="2"/>
</dbReference>
<name>A0AAD8J9J9_9APIA</name>
<comment type="subcellular location">
    <subcellularLocation>
        <location evidence="5">Nucleus</location>
    </subcellularLocation>
</comment>
<dbReference type="Pfam" id="PF03479">
    <property type="entry name" value="PCC"/>
    <property type="match status" value="1"/>
</dbReference>
<dbReference type="PANTHER" id="PTHR31500:SF56">
    <property type="entry name" value="AT-HOOK MOTIF NUCLEAR-LOCALIZED PROTEIN"/>
    <property type="match status" value="1"/>
</dbReference>
<feature type="region of interest" description="Disordered" evidence="6">
    <location>
        <begin position="57"/>
        <end position="91"/>
    </location>
</feature>
<evidence type="ECO:0000313" key="8">
    <source>
        <dbReference type="EMBL" id="KAK1400267.1"/>
    </source>
</evidence>
<keyword evidence="5" id="KW-0539">Nucleus</keyword>
<evidence type="ECO:0000313" key="9">
    <source>
        <dbReference type="Proteomes" id="UP001237642"/>
    </source>
</evidence>
<evidence type="ECO:0000256" key="1">
    <source>
        <dbReference type="ARBA" id="ARBA00003687"/>
    </source>
</evidence>
<keyword evidence="3 5" id="KW-0238">DNA-binding</keyword>
<reference evidence="8" key="1">
    <citation type="submission" date="2023-02" db="EMBL/GenBank/DDBJ databases">
        <title>Genome of toxic invasive species Heracleum sosnowskyi carries increased number of genes despite the absence of recent whole-genome duplications.</title>
        <authorList>
            <person name="Schelkunov M."/>
            <person name="Shtratnikova V."/>
            <person name="Makarenko M."/>
            <person name="Klepikova A."/>
            <person name="Omelchenko D."/>
            <person name="Novikova G."/>
            <person name="Obukhova E."/>
            <person name="Bogdanov V."/>
            <person name="Penin A."/>
            <person name="Logacheva M."/>
        </authorList>
    </citation>
    <scope>NUCLEOTIDE SEQUENCE</scope>
    <source>
        <strain evidence="8">Hsosn_3</strain>
        <tissue evidence="8">Leaf</tissue>
    </source>
</reference>
<dbReference type="InterPro" id="IPR005175">
    <property type="entry name" value="PPC_dom"/>
</dbReference>
<dbReference type="Proteomes" id="UP001237642">
    <property type="component" value="Unassembled WGS sequence"/>
</dbReference>
<comment type="caution">
    <text evidence="8">The sequence shown here is derived from an EMBL/GenBank/DDBJ whole genome shotgun (WGS) entry which is preliminary data.</text>
</comment>
<dbReference type="SUPFAM" id="SSF117856">
    <property type="entry name" value="AF0104/ALDC/Ptd012-like"/>
    <property type="match status" value="1"/>
</dbReference>
<reference evidence="8" key="2">
    <citation type="submission" date="2023-05" db="EMBL/GenBank/DDBJ databases">
        <authorList>
            <person name="Schelkunov M.I."/>
        </authorList>
    </citation>
    <scope>NUCLEOTIDE SEQUENCE</scope>
    <source>
        <strain evidence="8">Hsosn_3</strain>
        <tissue evidence="8">Leaf</tissue>
    </source>
</reference>
<evidence type="ECO:0000256" key="3">
    <source>
        <dbReference type="ARBA" id="ARBA00023125"/>
    </source>
</evidence>
<organism evidence="8 9">
    <name type="scientific">Heracleum sosnowskyi</name>
    <dbReference type="NCBI Taxonomy" id="360622"/>
    <lineage>
        <taxon>Eukaryota</taxon>
        <taxon>Viridiplantae</taxon>
        <taxon>Streptophyta</taxon>
        <taxon>Embryophyta</taxon>
        <taxon>Tracheophyta</taxon>
        <taxon>Spermatophyta</taxon>
        <taxon>Magnoliopsida</taxon>
        <taxon>eudicotyledons</taxon>
        <taxon>Gunneridae</taxon>
        <taxon>Pentapetalae</taxon>
        <taxon>asterids</taxon>
        <taxon>campanulids</taxon>
        <taxon>Apiales</taxon>
        <taxon>Apiaceae</taxon>
        <taxon>Apioideae</taxon>
        <taxon>apioid superclade</taxon>
        <taxon>Tordylieae</taxon>
        <taxon>Tordyliinae</taxon>
        <taxon>Heracleum</taxon>
    </lineage>
</organism>
<dbReference type="CDD" id="cd11378">
    <property type="entry name" value="DUF296"/>
    <property type="match status" value="1"/>
</dbReference>
<dbReference type="GO" id="GO:0005634">
    <property type="term" value="C:nucleus"/>
    <property type="evidence" value="ECO:0007669"/>
    <property type="project" value="UniProtKB-SubCell"/>
</dbReference>
<comment type="function">
    <text evidence="1 5">Transcription factor that specifically binds AT-rich DNA sequences related to the nuclear matrix attachment regions (MARs).</text>
</comment>
<dbReference type="AlphaFoldDB" id="A0AAD8J9J9"/>
<feature type="compositionally biased region" description="Polar residues" evidence="6">
    <location>
        <begin position="7"/>
        <end position="19"/>
    </location>
</feature>
<feature type="domain" description="PPC" evidence="7">
    <location>
        <begin position="133"/>
        <end position="272"/>
    </location>
</feature>
<feature type="region of interest" description="Disordered" evidence="6">
    <location>
        <begin position="318"/>
        <end position="345"/>
    </location>
</feature>
<comment type="domain">
    <text evidence="5">The PPC domain mediates interactions between AHL proteins.</text>
</comment>
<dbReference type="EMBL" id="JAUIZM010000002">
    <property type="protein sequence ID" value="KAK1400267.1"/>
    <property type="molecule type" value="Genomic_DNA"/>
</dbReference>
<sequence length="345" mass="36440">MEEKCSSESVSLDINSATDSPPFVNDVNAATDVAPPPVASPQPLSVNVGFATGSENGELVKKKRGRPRKYDADGNLRAPAVSPQPVLSASPTGFSISHSDCSLNRSRGRGRPPGSGNWQLLASLGELFSDTAGRDFTPHVINVYPGEDVASKILSLFQNGDRGICVLSANGAVSSVTICQPSSSGGILTFEGRFEILSLTGSFTVSENGGLKRRTGRLSVSLAGPDGRVIGGGIAGTLIAANPIQCVVGSFISDAYRMHKRKQQYEATVSPVQGNLDVAATRPNLQASAETNVSQFVPSNFEEQNHVEADDNINIVSPFHADWNGSEEPEEQKPYPDINMSAPDE</sequence>
<proteinExistence type="predicted"/>
<evidence type="ECO:0000256" key="4">
    <source>
        <dbReference type="ARBA" id="ARBA00023163"/>
    </source>
</evidence>
<protein>
    <recommendedName>
        <fullName evidence="5">AT-hook motif nuclear-localized protein</fullName>
    </recommendedName>
</protein>
<dbReference type="GO" id="GO:0003680">
    <property type="term" value="F:minor groove of adenine-thymine-rich DNA binding"/>
    <property type="evidence" value="ECO:0007669"/>
    <property type="project" value="UniProtKB-UniRule"/>
</dbReference>
<dbReference type="InterPro" id="IPR039605">
    <property type="entry name" value="AHL"/>
</dbReference>
<evidence type="ECO:0000259" key="7">
    <source>
        <dbReference type="PROSITE" id="PS51742"/>
    </source>
</evidence>
<keyword evidence="4 5" id="KW-0804">Transcription</keyword>
<gene>
    <name evidence="8" type="ORF">POM88_010130</name>
</gene>
<accession>A0AAD8J9J9</accession>
<dbReference type="PROSITE" id="PS51742">
    <property type="entry name" value="PPC"/>
    <property type="match status" value="1"/>
</dbReference>
<keyword evidence="9" id="KW-1185">Reference proteome</keyword>
<keyword evidence="2 5" id="KW-0805">Transcription regulation</keyword>
<evidence type="ECO:0000256" key="5">
    <source>
        <dbReference type="RuleBase" id="RU367031"/>
    </source>
</evidence>
<dbReference type="Gene3D" id="3.30.1330.80">
    <property type="entry name" value="Hypothetical protein, similar to alpha- acetolactate decarboxylase, domain 2"/>
    <property type="match status" value="1"/>
</dbReference>
<evidence type="ECO:0000256" key="6">
    <source>
        <dbReference type="SAM" id="MobiDB-lite"/>
    </source>
</evidence>
<dbReference type="PANTHER" id="PTHR31500">
    <property type="entry name" value="AT-HOOK MOTIF NUCLEAR-LOCALIZED PROTEIN 9"/>
    <property type="match status" value="1"/>
</dbReference>